<dbReference type="InterPro" id="IPR024449">
    <property type="entry name" value="Anti-sigma_RsgI_N"/>
</dbReference>
<evidence type="ECO:0000259" key="8">
    <source>
        <dbReference type="PROSITE" id="PS51849"/>
    </source>
</evidence>
<feature type="compositionally biased region" description="Polar residues" evidence="6">
    <location>
        <begin position="371"/>
        <end position="382"/>
    </location>
</feature>
<evidence type="ECO:0000313" key="10">
    <source>
        <dbReference type="Proteomes" id="UP000661691"/>
    </source>
</evidence>
<dbReference type="GO" id="GO:0005886">
    <property type="term" value="C:plasma membrane"/>
    <property type="evidence" value="ECO:0007669"/>
    <property type="project" value="UniProtKB-SubCell"/>
</dbReference>
<dbReference type="InterPro" id="IPR055431">
    <property type="entry name" value="RsgI_M"/>
</dbReference>
<evidence type="ECO:0000313" key="9">
    <source>
        <dbReference type="EMBL" id="MBD1373451.1"/>
    </source>
</evidence>
<proteinExistence type="predicted"/>
<feature type="transmembrane region" description="Helical" evidence="7">
    <location>
        <begin position="54"/>
        <end position="77"/>
    </location>
</feature>
<accession>A0A926N7M6</accession>
<feature type="compositionally biased region" description="Basic and acidic residues" evidence="6">
    <location>
        <begin position="293"/>
        <end position="316"/>
    </location>
</feature>
<keyword evidence="5 7" id="KW-0472">Membrane</keyword>
<evidence type="ECO:0000256" key="5">
    <source>
        <dbReference type="ARBA" id="ARBA00023136"/>
    </source>
</evidence>
<dbReference type="RefSeq" id="WP_191142533.1">
    <property type="nucleotide sequence ID" value="NZ_JACXAH010000025.1"/>
</dbReference>
<evidence type="ECO:0000256" key="2">
    <source>
        <dbReference type="ARBA" id="ARBA00022475"/>
    </source>
</evidence>
<keyword evidence="10" id="KW-1185">Reference proteome</keyword>
<protein>
    <submittedName>
        <fullName evidence="9">Anti-sigma factor domain-containing protein</fullName>
    </submittedName>
</protein>
<evidence type="ECO:0000256" key="1">
    <source>
        <dbReference type="ARBA" id="ARBA00004162"/>
    </source>
</evidence>
<feature type="compositionally biased region" description="Basic and acidic residues" evidence="6">
    <location>
        <begin position="255"/>
        <end position="279"/>
    </location>
</feature>
<dbReference type="Proteomes" id="UP000661691">
    <property type="component" value="Unassembled WGS sequence"/>
</dbReference>
<evidence type="ECO:0000256" key="6">
    <source>
        <dbReference type="SAM" id="MobiDB-lite"/>
    </source>
</evidence>
<dbReference type="Pfam" id="PF23750">
    <property type="entry name" value="RsgI_M"/>
    <property type="match status" value="1"/>
</dbReference>
<keyword evidence="2" id="KW-1003">Cell membrane</keyword>
<keyword evidence="4 7" id="KW-1133">Transmembrane helix</keyword>
<keyword evidence="3 7" id="KW-0812">Transmembrane</keyword>
<dbReference type="AlphaFoldDB" id="A0A926N7M6"/>
<evidence type="ECO:0000256" key="4">
    <source>
        <dbReference type="ARBA" id="ARBA00022989"/>
    </source>
</evidence>
<feature type="domain" description="RsgI N-terminal anti-sigma" evidence="8">
    <location>
        <begin position="3"/>
        <end position="50"/>
    </location>
</feature>
<comment type="subcellular location">
    <subcellularLocation>
        <location evidence="1">Cell membrane</location>
        <topology evidence="1">Single-pass membrane protein</topology>
    </subcellularLocation>
</comment>
<organism evidence="9 10">
    <name type="scientific">Polycladospora coralii</name>
    <dbReference type="NCBI Taxonomy" id="2771432"/>
    <lineage>
        <taxon>Bacteria</taxon>
        <taxon>Bacillati</taxon>
        <taxon>Bacillota</taxon>
        <taxon>Bacilli</taxon>
        <taxon>Bacillales</taxon>
        <taxon>Thermoactinomycetaceae</taxon>
        <taxon>Polycladospora</taxon>
    </lineage>
</organism>
<dbReference type="Pfam" id="PF12791">
    <property type="entry name" value="RsgI_N"/>
    <property type="match status" value="1"/>
</dbReference>
<feature type="region of interest" description="Disordered" evidence="6">
    <location>
        <begin position="246"/>
        <end position="382"/>
    </location>
</feature>
<evidence type="ECO:0000256" key="7">
    <source>
        <dbReference type="SAM" id="Phobius"/>
    </source>
</evidence>
<evidence type="ECO:0000256" key="3">
    <source>
        <dbReference type="ARBA" id="ARBA00022692"/>
    </source>
</evidence>
<sequence>MKAKGIIMEIKGKHYIVLTPDGNFVTVPRQRFAQLGEEIEIVQEERRKFPRPLLVFKGLSIATAVMIGLFLIIPGFFSNEQVHASSYIYLDVQPSIEIEIDDENQIRNVKPLNKEAEQILKKLDWKDDGVEDFAIVFLKTYKETGKVLARDQVVVSGISDADEKKPDLDEVQSSIQKKIENEKELGLSVHTLNAPTDLKKGAKETGISPTTYLMYVMAKKEGKVKSIEEIDDKSIAEWTADSEQISEVIKNPPSSEHEWEELISKDEIEETAKEIKNEQKAGVTDLPNQDASEDPKPEEPNTSEEVKTDVKQKENTTEPANDPVVEPGESNQPHTEEPKTEEPKEREPEGTIDPVKPTPTEPAEIKEKPNQSDQTISDDPIL</sequence>
<dbReference type="EMBL" id="JACXAH010000025">
    <property type="protein sequence ID" value="MBD1373451.1"/>
    <property type="molecule type" value="Genomic_DNA"/>
</dbReference>
<comment type="caution">
    <text evidence="9">The sequence shown here is derived from an EMBL/GenBank/DDBJ whole genome shotgun (WGS) entry which is preliminary data.</text>
</comment>
<gene>
    <name evidence="9" type="ORF">IC620_13945</name>
</gene>
<dbReference type="PROSITE" id="PS51849">
    <property type="entry name" value="RSGI_N"/>
    <property type="match status" value="1"/>
</dbReference>
<name>A0A926N7M6_9BACL</name>
<reference evidence="9" key="1">
    <citation type="submission" date="2020-09" db="EMBL/GenBank/DDBJ databases">
        <title>A novel bacterium of genus Hazenella, isolated from South China Sea.</title>
        <authorList>
            <person name="Huang H."/>
            <person name="Mo K."/>
            <person name="Hu Y."/>
        </authorList>
    </citation>
    <scope>NUCLEOTIDE SEQUENCE</scope>
    <source>
        <strain evidence="9">IB182357</strain>
    </source>
</reference>
<feature type="compositionally biased region" description="Basic and acidic residues" evidence="6">
    <location>
        <begin position="334"/>
        <end position="349"/>
    </location>
</feature>